<protein>
    <recommendedName>
        <fullName evidence="5">Apple domain-containing protein</fullName>
    </recommendedName>
</protein>
<feature type="compositionally biased region" description="Pro residues" evidence="1">
    <location>
        <begin position="157"/>
        <end position="187"/>
    </location>
</feature>
<proteinExistence type="predicted"/>
<reference evidence="3" key="1">
    <citation type="journal article" date="2020" name="bioRxiv">
        <title>Comparative genomics of Chlamydomonas.</title>
        <authorList>
            <person name="Craig R.J."/>
            <person name="Hasan A.R."/>
            <person name="Ness R.W."/>
            <person name="Keightley P.D."/>
        </authorList>
    </citation>
    <scope>NUCLEOTIDE SEQUENCE</scope>
    <source>
        <strain evidence="3">SAG 7.73</strain>
    </source>
</reference>
<dbReference type="AlphaFoldDB" id="A0A835SJD6"/>
<dbReference type="EMBL" id="JAEHOC010000050">
    <property type="protein sequence ID" value="KAG2426032.1"/>
    <property type="molecule type" value="Genomic_DNA"/>
</dbReference>
<feature type="region of interest" description="Disordered" evidence="1">
    <location>
        <begin position="50"/>
        <end position="187"/>
    </location>
</feature>
<dbReference type="Proteomes" id="UP000650467">
    <property type="component" value="Unassembled WGS sequence"/>
</dbReference>
<name>A0A835SJD6_CHLIN</name>
<organism evidence="3 4">
    <name type="scientific">Chlamydomonas incerta</name>
    <dbReference type="NCBI Taxonomy" id="51695"/>
    <lineage>
        <taxon>Eukaryota</taxon>
        <taxon>Viridiplantae</taxon>
        <taxon>Chlorophyta</taxon>
        <taxon>core chlorophytes</taxon>
        <taxon>Chlorophyceae</taxon>
        <taxon>CS clade</taxon>
        <taxon>Chlamydomonadales</taxon>
        <taxon>Chlamydomonadaceae</taxon>
        <taxon>Chlamydomonas</taxon>
    </lineage>
</organism>
<dbReference type="OrthoDB" id="539444at2759"/>
<feature type="signal peptide" evidence="2">
    <location>
        <begin position="1"/>
        <end position="25"/>
    </location>
</feature>
<comment type="caution">
    <text evidence="3">The sequence shown here is derived from an EMBL/GenBank/DDBJ whole genome shotgun (WGS) entry which is preliminary data.</text>
</comment>
<evidence type="ECO:0000256" key="1">
    <source>
        <dbReference type="SAM" id="MobiDB-lite"/>
    </source>
</evidence>
<gene>
    <name evidence="3" type="ORF">HXX76_013223</name>
</gene>
<accession>A0A835SJD6</accession>
<evidence type="ECO:0000313" key="3">
    <source>
        <dbReference type="EMBL" id="KAG2426032.1"/>
    </source>
</evidence>
<feature type="compositionally biased region" description="Pro residues" evidence="1">
    <location>
        <begin position="119"/>
        <end position="133"/>
    </location>
</feature>
<feature type="chain" id="PRO_5032495013" description="Apple domain-containing protein" evidence="2">
    <location>
        <begin position="26"/>
        <end position="290"/>
    </location>
</feature>
<sequence length="290" mass="30632">MARQLSLRWALVALCAVFLAGSVQGARVRALRADAAAEHLASELSSRRTLDGGEILPNPVQTAELSDPLRRGNRVAGETAVGATTGDGTPAAVPTPSFGHDLAPSPPSPAVYGVYGSPDPEPSPGRSPRPARSPRPKANPSVSAPPLPAYGGEDDASPPPPVYAATKPPSPRPKAAPGTRAPPLPPPYRLDCVGEGYKVNARAVTDDAPFIDFPVNTKNTHAQNLVKCEAACVAKRKCKSFYYRGDGHCYLLRAWGRFVYGGWDTLKSCRIVYPDEEALLSARSADDSSN</sequence>
<evidence type="ECO:0008006" key="5">
    <source>
        <dbReference type="Google" id="ProtNLM"/>
    </source>
</evidence>
<keyword evidence="2" id="KW-0732">Signal</keyword>
<keyword evidence="4" id="KW-1185">Reference proteome</keyword>
<evidence type="ECO:0000313" key="4">
    <source>
        <dbReference type="Proteomes" id="UP000650467"/>
    </source>
</evidence>
<evidence type="ECO:0000256" key="2">
    <source>
        <dbReference type="SAM" id="SignalP"/>
    </source>
</evidence>